<dbReference type="EMBL" id="BQKI01000081">
    <property type="protein sequence ID" value="GJN29902.1"/>
    <property type="molecule type" value="Genomic_DNA"/>
</dbReference>
<evidence type="ECO:0000313" key="10">
    <source>
        <dbReference type="EMBL" id="GJN29902.1"/>
    </source>
</evidence>
<dbReference type="Gene3D" id="1.10.10.60">
    <property type="entry name" value="Homeodomain-like"/>
    <property type="match status" value="1"/>
</dbReference>
<evidence type="ECO:0000256" key="5">
    <source>
        <dbReference type="ARBA" id="ARBA00023163"/>
    </source>
</evidence>
<dbReference type="InterPro" id="IPR001005">
    <property type="entry name" value="SANT/Myb"/>
</dbReference>
<keyword evidence="5" id="KW-0804">Transcription</keyword>
<comment type="subcellular location">
    <subcellularLocation>
        <location evidence="1">Nucleus</location>
    </subcellularLocation>
</comment>
<feature type="compositionally biased region" description="Low complexity" evidence="7">
    <location>
        <begin position="236"/>
        <end position="247"/>
    </location>
</feature>
<gene>
    <name evidence="10" type="primary">gb18165</name>
    <name evidence="10" type="ORF">PR202_gb18165</name>
</gene>
<feature type="domain" description="Myb-like" evidence="8">
    <location>
        <begin position="1"/>
        <end position="27"/>
    </location>
</feature>
<evidence type="ECO:0000313" key="11">
    <source>
        <dbReference type="Proteomes" id="UP001054889"/>
    </source>
</evidence>
<dbReference type="PROSITE" id="PS51294">
    <property type="entry name" value="HTH_MYB"/>
    <property type="match status" value="1"/>
</dbReference>
<dbReference type="InterPro" id="IPR017930">
    <property type="entry name" value="Myb_dom"/>
</dbReference>
<comment type="caution">
    <text evidence="10">The sequence shown here is derived from an EMBL/GenBank/DDBJ whole genome shotgun (WGS) entry which is preliminary data.</text>
</comment>
<dbReference type="PANTHER" id="PTHR47994">
    <property type="entry name" value="F14D16.11-RELATED"/>
    <property type="match status" value="1"/>
</dbReference>
<dbReference type="GO" id="GO:0005634">
    <property type="term" value="C:nucleus"/>
    <property type="evidence" value="ECO:0007669"/>
    <property type="project" value="UniProtKB-SubCell"/>
</dbReference>
<dbReference type="Proteomes" id="UP001054889">
    <property type="component" value="Unassembled WGS sequence"/>
</dbReference>
<evidence type="ECO:0000259" key="9">
    <source>
        <dbReference type="PROSITE" id="PS51294"/>
    </source>
</evidence>
<feature type="domain" description="HTH myb-type" evidence="9">
    <location>
        <begin position="1"/>
        <end position="31"/>
    </location>
</feature>
<evidence type="ECO:0000256" key="7">
    <source>
        <dbReference type="SAM" id="MobiDB-lite"/>
    </source>
</evidence>
<keyword evidence="2" id="KW-0677">Repeat</keyword>
<sequence>MFRWSSIATKLPGRTDNEIKNYWNTHLRKKLLNMGIDPVTHRPRTDLNLLAGLPNLLAAANLGGNINNLAAAAVNTTNCWDINALKLQADAAKFQLLQGLVRAISAAAAPSVDLMALLAAGSSGVGLGGTHTVSSVDHHQRYDGLLNLPALTTVPTAVSPGMASFAGLLNGFGGSGGSAHAGDGLSSTELGNSGASGSSMTAAMGPPPLVAAEECNKNAAGGCEETTPASSPFEGLENLSLDDLSNDSWKDLLE</sequence>
<feature type="compositionally biased region" description="Low complexity" evidence="7">
    <location>
        <begin position="180"/>
        <end position="204"/>
    </location>
</feature>
<feature type="region of interest" description="Disordered" evidence="7">
    <location>
        <begin position="180"/>
        <end position="254"/>
    </location>
</feature>
<evidence type="ECO:0000256" key="2">
    <source>
        <dbReference type="ARBA" id="ARBA00022737"/>
    </source>
</evidence>
<keyword evidence="11" id="KW-1185">Reference proteome</keyword>
<organism evidence="10 11">
    <name type="scientific">Eleusine coracana subsp. coracana</name>
    <dbReference type="NCBI Taxonomy" id="191504"/>
    <lineage>
        <taxon>Eukaryota</taxon>
        <taxon>Viridiplantae</taxon>
        <taxon>Streptophyta</taxon>
        <taxon>Embryophyta</taxon>
        <taxon>Tracheophyta</taxon>
        <taxon>Spermatophyta</taxon>
        <taxon>Magnoliopsida</taxon>
        <taxon>Liliopsida</taxon>
        <taxon>Poales</taxon>
        <taxon>Poaceae</taxon>
        <taxon>PACMAD clade</taxon>
        <taxon>Chloridoideae</taxon>
        <taxon>Cynodonteae</taxon>
        <taxon>Eleusininae</taxon>
        <taxon>Eleusine</taxon>
    </lineage>
</organism>
<accession>A0AAV5F5F4</accession>
<evidence type="ECO:0000256" key="4">
    <source>
        <dbReference type="ARBA" id="ARBA00023125"/>
    </source>
</evidence>
<dbReference type="PROSITE" id="PS50090">
    <property type="entry name" value="MYB_LIKE"/>
    <property type="match status" value="1"/>
</dbReference>
<keyword evidence="4" id="KW-0238">DNA-binding</keyword>
<dbReference type="CDD" id="cd00167">
    <property type="entry name" value="SANT"/>
    <property type="match status" value="1"/>
</dbReference>
<evidence type="ECO:0000256" key="1">
    <source>
        <dbReference type="ARBA" id="ARBA00004123"/>
    </source>
</evidence>
<keyword evidence="3" id="KW-0805">Transcription regulation</keyword>
<evidence type="ECO:0000259" key="8">
    <source>
        <dbReference type="PROSITE" id="PS50090"/>
    </source>
</evidence>
<dbReference type="SUPFAM" id="SSF46689">
    <property type="entry name" value="Homeodomain-like"/>
    <property type="match status" value="1"/>
</dbReference>
<keyword evidence="6" id="KW-0539">Nucleus</keyword>
<reference evidence="10" key="2">
    <citation type="submission" date="2021-12" db="EMBL/GenBank/DDBJ databases">
        <title>Resequencing data analysis of finger millet.</title>
        <authorList>
            <person name="Hatakeyama M."/>
            <person name="Aluri S."/>
            <person name="Balachadran M.T."/>
            <person name="Sivarajan S.R."/>
            <person name="Poveda L."/>
            <person name="Shimizu-Inatsugi R."/>
            <person name="Schlapbach R."/>
            <person name="Sreeman S.M."/>
            <person name="Shimizu K.K."/>
        </authorList>
    </citation>
    <scope>NUCLEOTIDE SEQUENCE</scope>
</reference>
<name>A0AAV5F5F4_ELECO</name>
<protein>
    <submittedName>
        <fullName evidence="10">Uncharacterized protein</fullName>
    </submittedName>
</protein>
<dbReference type="InterPro" id="IPR009057">
    <property type="entry name" value="Homeodomain-like_sf"/>
</dbReference>
<reference evidence="10" key="1">
    <citation type="journal article" date="2018" name="DNA Res.">
        <title>Multiple hybrid de novo genome assembly of finger millet, an orphan allotetraploid crop.</title>
        <authorList>
            <person name="Hatakeyama M."/>
            <person name="Aluri S."/>
            <person name="Balachadran M.T."/>
            <person name="Sivarajan S.R."/>
            <person name="Patrignani A."/>
            <person name="Gruter S."/>
            <person name="Poveda L."/>
            <person name="Shimizu-Inatsugi R."/>
            <person name="Baeten J."/>
            <person name="Francoijs K.J."/>
            <person name="Nataraja K.N."/>
            <person name="Reddy Y.A.N."/>
            <person name="Phadnis S."/>
            <person name="Ravikumar R.L."/>
            <person name="Schlapbach R."/>
            <person name="Sreeman S.M."/>
            <person name="Shimizu K.K."/>
        </authorList>
    </citation>
    <scope>NUCLEOTIDE SEQUENCE</scope>
</reference>
<dbReference type="GO" id="GO:0003677">
    <property type="term" value="F:DNA binding"/>
    <property type="evidence" value="ECO:0007669"/>
    <property type="project" value="UniProtKB-KW"/>
</dbReference>
<dbReference type="AlphaFoldDB" id="A0AAV5F5F4"/>
<dbReference type="InterPro" id="IPR015495">
    <property type="entry name" value="Myb_TF_plants"/>
</dbReference>
<evidence type="ECO:0000256" key="3">
    <source>
        <dbReference type="ARBA" id="ARBA00023015"/>
    </source>
</evidence>
<evidence type="ECO:0000256" key="6">
    <source>
        <dbReference type="ARBA" id="ARBA00023242"/>
    </source>
</evidence>
<proteinExistence type="predicted"/>
<dbReference type="Pfam" id="PF00249">
    <property type="entry name" value="Myb_DNA-binding"/>
    <property type="match status" value="1"/>
</dbReference>
<dbReference type="PANTHER" id="PTHR47994:SF5">
    <property type="entry name" value="F14D16.11-RELATED"/>
    <property type="match status" value="1"/>
</dbReference>